<dbReference type="RefSeq" id="WP_369235891.1">
    <property type="nucleotide sequence ID" value="NZ_CP163435.1"/>
</dbReference>
<protein>
    <recommendedName>
        <fullName evidence="4">Signal peptidase I</fullName>
        <ecNumber evidence="4">3.4.21.89</ecNumber>
    </recommendedName>
</protein>
<comment type="similarity">
    <text evidence="2 4">Belongs to the peptidase S26 family.</text>
</comment>
<dbReference type="InterPro" id="IPR036286">
    <property type="entry name" value="LexA/Signal_pep-like_sf"/>
</dbReference>
<evidence type="ECO:0000256" key="1">
    <source>
        <dbReference type="ARBA" id="ARBA00004401"/>
    </source>
</evidence>
<dbReference type="NCBIfam" id="TIGR02227">
    <property type="entry name" value="sigpep_I_bact"/>
    <property type="match status" value="1"/>
</dbReference>
<keyword evidence="4" id="KW-1133">Transmembrane helix</keyword>
<feature type="active site" evidence="3">
    <location>
        <position position="84"/>
    </location>
</feature>
<keyword evidence="4" id="KW-0645">Protease</keyword>
<proteinExistence type="inferred from homology"/>
<dbReference type="GO" id="GO:0004252">
    <property type="term" value="F:serine-type endopeptidase activity"/>
    <property type="evidence" value="ECO:0007669"/>
    <property type="project" value="InterPro"/>
</dbReference>
<dbReference type="EMBL" id="CP163435">
    <property type="protein sequence ID" value="XDQ28137.1"/>
    <property type="molecule type" value="Genomic_DNA"/>
</dbReference>
<organism evidence="6">
    <name type="scientific">Streptomyces sp. R21</name>
    <dbReference type="NCBI Taxonomy" id="3238627"/>
    <lineage>
        <taxon>Bacteria</taxon>
        <taxon>Bacillati</taxon>
        <taxon>Actinomycetota</taxon>
        <taxon>Actinomycetes</taxon>
        <taxon>Kitasatosporales</taxon>
        <taxon>Streptomycetaceae</taxon>
        <taxon>Streptomyces</taxon>
    </lineage>
</organism>
<comment type="catalytic activity">
    <reaction evidence="4">
        <text>Cleavage of hydrophobic, N-terminal signal or leader sequences from secreted and periplasmic proteins.</text>
        <dbReference type="EC" id="3.4.21.89"/>
    </reaction>
</comment>
<name>A0AB39PCG9_9ACTN</name>
<keyword evidence="4 6" id="KW-0378">Hydrolase</keyword>
<dbReference type="Pfam" id="PF10502">
    <property type="entry name" value="Peptidase_S26"/>
    <property type="match status" value="1"/>
</dbReference>
<dbReference type="PANTHER" id="PTHR43390">
    <property type="entry name" value="SIGNAL PEPTIDASE I"/>
    <property type="match status" value="1"/>
</dbReference>
<feature type="active site" evidence="3">
    <location>
        <position position="42"/>
    </location>
</feature>
<comment type="subcellular location">
    <subcellularLocation>
        <location evidence="1">Cell membrane</location>
        <topology evidence="1">Single-pass type II membrane protein</topology>
    </subcellularLocation>
    <subcellularLocation>
        <location evidence="4">Membrane</location>
        <topology evidence="4">Single-pass type II membrane protein</topology>
    </subcellularLocation>
</comment>
<dbReference type="InterPro" id="IPR000223">
    <property type="entry name" value="Pept_S26A_signal_pept_1"/>
</dbReference>
<evidence type="ECO:0000256" key="4">
    <source>
        <dbReference type="RuleBase" id="RU362042"/>
    </source>
</evidence>
<evidence type="ECO:0000259" key="5">
    <source>
        <dbReference type="Pfam" id="PF10502"/>
    </source>
</evidence>
<dbReference type="GO" id="GO:0006465">
    <property type="term" value="P:signal peptide processing"/>
    <property type="evidence" value="ECO:0007669"/>
    <property type="project" value="InterPro"/>
</dbReference>
<sequence>MRRGRGQAVTAWLLGPLGLVILVGSLLYARSAYTSVTVASESMAPTYTVGQRLVVERLDGDEVRRGDIVLFDAPETEINGAVIKRVVGVGGDRVVCCRGEGADERITVNGKPLDEPYVKDGIADGVKPYDVKVPAGRLFLLGDYRKNSMDSRFYTSGGHQGTVADGAVLGRVVDGSSGAVVWLGAAVFGLVVALVGLGFGIAAFVVRRRVVPPMPPWPVQV</sequence>
<evidence type="ECO:0000256" key="3">
    <source>
        <dbReference type="PIRSR" id="PIRSR600223-1"/>
    </source>
</evidence>
<dbReference type="GO" id="GO:0009003">
    <property type="term" value="F:signal peptidase activity"/>
    <property type="evidence" value="ECO:0007669"/>
    <property type="project" value="UniProtKB-EC"/>
</dbReference>
<dbReference type="Gene3D" id="2.10.109.10">
    <property type="entry name" value="Umud Fragment, subunit A"/>
    <property type="match status" value="1"/>
</dbReference>
<evidence type="ECO:0000256" key="2">
    <source>
        <dbReference type="ARBA" id="ARBA00009370"/>
    </source>
</evidence>
<keyword evidence="4" id="KW-0812">Transmembrane</keyword>
<dbReference type="GO" id="GO:0005886">
    <property type="term" value="C:plasma membrane"/>
    <property type="evidence" value="ECO:0007669"/>
    <property type="project" value="UniProtKB-SubCell"/>
</dbReference>
<dbReference type="PANTHER" id="PTHR43390:SF1">
    <property type="entry name" value="CHLOROPLAST PROCESSING PEPTIDASE"/>
    <property type="match status" value="1"/>
</dbReference>
<keyword evidence="4" id="KW-0472">Membrane</keyword>
<gene>
    <name evidence="6" type="primary">lepB</name>
    <name evidence="6" type="ORF">AB5J56_27100</name>
</gene>
<dbReference type="AlphaFoldDB" id="A0AB39PCG9"/>
<feature type="domain" description="Peptidase S26" evidence="5">
    <location>
        <begin position="20"/>
        <end position="172"/>
    </location>
</feature>
<accession>A0AB39PCG9</accession>
<dbReference type="EC" id="3.4.21.89" evidence="4"/>
<dbReference type="PRINTS" id="PR00727">
    <property type="entry name" value="LEADERPTASE"/>
</dbReference>
<dbReference type="SUPFAM" id="SSF51306">
    <property type="entry name" value="LexA/Signal peptidase"/>
    <property type="match status" value="1"/>
</dbReference>
<dbReference type="InterPro" id="IPR019533">
    <property type="entry name" value="Peptidase_S26"/>
</dbReference>
<evidence type="ECO:0000313" key="6">
    <source>
        <dbReference type="EMBL" id="XDQ28137.1"/>
    </source>
</evidence>
<feature type="transmembrane region" description="Helical" evidence="4">
    <location>
        <begin position="179"/>
        <end position="206"/>
    </location>
</feature>
<reference evidence="6" key="1">
    <citation type="submission" date="2024-07" db="EMBL/GenBank/DDBJ databases">
        <authorList>
            <person name="Yu S.T."/>
        </authorList>
    </citation>
    <scope>NUCLEOTIDE SEQUENCE</scope>
    <source>
        <strain evidence="6">R21</strain>
    </source>
</reference>
<dbReference type="CDD" id="cd06530">
    <property type="entry name" value="S26_SPase_I"/>
    <property type="match status" value="1"/>
</dbReference>